<organism evidence="1">
    <name type="scientific">marine sediment metagenome</name>
    <dbReference type="NCBI Taxonomy" id="412755"/>
    <lineage>
        <taxon>unclassified sequences</taxon>
        <taxon>metagenomes</taxon>
        <taxon>ecological metagenomes</taxon>
    </lineage>
</organism>
<proteinExistence type="predicted"/>
<dbReference type="NCBIfam" id="TIGR03299">
    <property type="entry name" value="LGT_TIGR03299"/>
    <property type="match status" value="1"/>
</dbReference>
<name>A0A0F9UDA1_9ZZZZ</name>
<protein>
    <submittedName>
        <fullName evidence="1">Uncharacterized protein</fullName>
    </submittedName>
</protein>
<reference evidence="1" key="1">
    <citation type="journal article" date="2015" name="Nature">
        <title>Complex archaea that bridge the gap between prokaryotes and eukaryotes.</title>
        <authorList>
            <person name="Spang A."/>
            <person name="Saw J.H."/>
            <person name="Jorgensen S.L."/>
            <person name="Zaremba-Niedzwiedzka K."/>
            <person name="Martijn J."/>
            <person name="Lind A.E."/>
            <person name="van Eijk R."/>
            <person name="Schleper C."/>
            <person name="Guy L."/>
            <person name="Ettema T.J."/>
        </authorList>
    </citation>
    <scope>NUCLEOTIDE SEQUENCE</scope>
</reference>
<comment type="caution">
    <text evidence="1">The sequence shown here is derived from an EMBL/GenBank/DDBJ whole genome shotgun (WGS) entry which is preliminary data.</text>
</comment>
<dbReference type="EMBL" id="LAZR01000116">
    <property type="protein sequence ID" value="KKN89644.1"/>
    <property type="molecule type" value="Genomic_DNA"/>
</dbReference>
<dbReference type="AlphaFoldDB" id="A0A0F9UDA1"/>
<gene>
    <name evidence="1" type="ORF">LCGC14_0234900</name>
</gene>
<evidence type="ECO:0000313" key="1">
    <source>
        <dbReference type="EMBL" id="KKN89644.1"/>
    </source>
</evidence>
<sequence>MHMLDFRTDGVARMMYLNADGPPWHGLGVGLDEVPNKEAAIIASGMDWLAEKSQMYVVGKSGQAVFKVPGRYAVVRSDKNPGEEDYVLGDVSDRYVPIQNRELFEVGEMLTQEGAAIYHTAGVINGGRRVWVLVKLPNSIEVVEGDITDKYLLVTSTHDGSEAARMMFTPIRVVCNNTLTAAVSGGGIQARVWHAGSLKWQFSNALELLGIANKVFDKTGEKYRAMAAKDITLTGAKEYFCDIFPDNPEAKHNTLRARQRGVLLHNFEGGGKGSQMNGVRGTVWGAYNSVTEFLTHRHLNSSKPERRLDSEWFGTAAKIRQDAFDKAMALVV</sequence>
<accession>A0A0F9UDA1</accession>
<dbReference type="InterPro" id="IPR017686">
    <property type="entry name" value="Phg/plasmid-like_prot"/>
</dbReference>
<dbReference type="InterPro" id="IPR026325">
    <property type="entry name" value="DUF932"/>
</dbReference>
<dbReference type="Pfam" id="PF06067">
    <property type="entry name" value="DUF932"/>
    <property type="match status" value="1"/>
</dbReference>